<dbReference type="CDD" id="cd10336">
    <property type="entry name" value="SLC6sbd_Tyt1-Like"/>
    <property type="match status" value="1"/>
</dbReference>
<feature type="transmembrane region" description="Helical" evidence="7">
    <location>
        <begin position="371"/>
        <end position="391"/>
    </location>
</feature>
<evidence type="ECO:0000256" key="7">
    <source>
        <dbReference type="SAM" id="Phobius"/>
    </source>
</evidence>
<feature type="transmembrane region" description="Helical" evidence="7">
    <location>
        <begin position="411"/>
        <end position="430"/>
    </location>
</feature>
<feature type="transmembrane region" description="Helical" evidence="7">
    <location>
        <begin position="459"/>
        <end position="476"/>
    </location>
</feature>
<organism evidence="8 9">
    <name type="scientific">Pusillibacter faecalis</name>
    <dbReference type="NCBI Taxonomy" id="2714358"/>
    <lineage>
        <taxon>Bacteria</taxon>
        <taxon>Bacillati</taxon>
        <taxon>Bacillota</taxon>
        <taxon>Clostridia</taxon>
        <taxon>Eubacteriales</taxon>
        <taxon>Oscillospiraceae</taxon>
        <taxon>Pusillibacter</taxon>
    </lineage>
</organism>
<dbReference type="InterPro" id="IPR000175">
    <property type="entry name" value="Na/ntran_symport"/>
</dbReference>
<dbReference type="SUPFAM" id="SSF161070">
    <property type="entry name" value="SNF-like"/>
    <property type="match status" value="1"/>
</dbReference>
<dbReference type="AlphaFoldDB" id="A0A810QI22"/>
<feature type="transmembrane region" description="Helical" evidence="7">
    <location>
        <begin position="167"/>
        <end position="186"/>
    </location>
</feature>
<sequence length="477" mass="52611">MNGNTVLFFRPRECVKKSEGDYFMKRENFQSRLGFLLVSAGCAIGIGNVWKFPYVTGENGGGVFVLFYVLFLVIMGVPVLTMELAVGRASRKSAVLGYKALEPKGSKWHIHGWFCVIGCCLLMMYYTTVSGWMLDYFYKFTVGAFDGAATDAVDGVFSSMLANPGEMAVFMVIIVLAGFLVCSFGLQKGLERISKWMMLALLALIVVLAVHSLTLDGAMEGVKFYLLPDFQRAAEVGLGNVITAAMNQSFFTLSLGIAAMEIFGSYMSREHSLTGEAVRICCLDTFVAFMSGMIIFPACFSFGVQPDSGPSLIFVTLPRVFVNMAGGRVWGALFFLFMTFASFTTVLAVFENIMASCIDNFGWSRKKATGICCVFILLASMPCVLGYNEWYFSVVLPNAPNGGQILDIEDFLVSNLLLPLGSLIYLLFCVTKWGWGFDKYLEEANTGTGLRMSRAFKPYFQFILPIIILVILIQGLI</sequence>
<dbReference type="GO" id="GO:0015293">
    <property type="term" value="F:symporter activity"/>
    <property type="evidence" value="ECO:0007669"/>
    <property type="project" value="UniProtKB-KW"/>
</dbReference>
<feature type="transmembrane region" description="Helical" evidence="7">
    <location>
        <begin position="329"/>
        <end position="350"/>
    </location>
</feature>
<dbReference type="Proteomes" id="UP000679848">
    <property type="component" value="Chromosome"/>
</dbReference>
<dbReference type="PRINTS" id="PR00176">
    <property type="entry name" value="NANEUSMPORT"/>
</dbReference>
<keyword evidence="9" id="KW-1185">Reference proteome</keyword>
<feature type="transmembrane region" description="Helical" evidence="7">
    <location>
        <begin position="108"/>
        <end position="126"/>
    </location>
</feature>
<name>A0A810QI22_9FIRM</name>
<evidence type="ECO:0000256" key="3">
    <source>
        <dbReference type="ARBA" id="ARBA00022692"/>
    </source>
</evidence>
<accession>A0A810QI22</accession>
<dbReference type="InterPro" id="IPR047218">
    <property type="entry name" value="YocR/YhdH-like"/>
</dbReference>
<evidence type="ECO:0000256" key="6">
    <source>
        <dbReference type="RuleBase" id="RU003732"/>
    </source>
</evidence>
<feature type="transmembrane region" description="Helical" evidence="7">
    <location>
        <begin position="238"/>
        <end position="260"/>
    </location>
</feature>
<comment type="similarity">
    <text evidence="6">Belongs to the sodium:neurotransmitter symporter (SNF) (TC 2.A.22) family.</text>
</comment>
<dbReference type="Pfam" id="PF00209">
    <property type="entry name" value="SNF"/>
    <property type="match status" value="2"/>
</dbReference>
<evidence type="ECO:0000256" key="1">
    <source>
        <dbReference type="ARBA" id="ARBA00004141"/>
    </source>
</evidence>
<dbReference type="NCBIfam" id="NF037979">
    <property type="entry name" value="Na_transp"/>
    <property type="match status" value="1"/>
</dbReference>
<keyword evidence="4 7" id="KW-1133">Transmembrane helix</keyword>
<gene>
    <name evidence="8" type="ORF">MM59RIKEN_28050</name>
</gene>
<evidence type="ECO:0000313" key="8">
    <source>
        <dbReference type="EMBL" id="BCK85486.1"/>
    </source>
</evidence>
<feature type="transmembrane region" description="Helical" evidence="7">
    <location>
        <begin position="62"/>
        <end position="87"/>
    </location>
</feature>
<dbReference type="PROSITE" id="PS50267">
    <property type="entry name" value="NA_NEUROTRAN_SYMP_3"/>
    <property type="match status" value="1"/>
</dbReference>
<evidence type="ECO:0000256" key="4">
    <source>
        <dbReference type="ARBA" id="ARBA00022989"/>
    </source>
</evidence>
<dbReference type="EMBL" id="AP023420">
    <property type="protein sequence ID" value="BCK85486.1"/>
    <property type="molecule type" value="Genomic_DNA"/>
</dbReference>
<keyword evidence="3 6" id="KW-0812">Transmembrane</keyword>
<feature type="transmembrane region" description="Helical" evidence="7">
    <location>
        <begin position="33"/>
        <end position="50"/>
    </location>
</feature>
<feature type="transmembrane region" description="Helical" evidence="7">
    <location>
        <begin position="198"/>
        <end position="218"/>
    </location>
</feature>
<evidence type="ECO:0000256" key="5">
    <source>
        <dbReference type="ARBA" id="ARBA00023136"/>
    </source>
</evidence>
<dbReference type="PANTHER" id="PTHR42948:SF1">
    <property type="entry name" value="TRANSPORTER"/>
    <property type="match status" value="1"/>
</dbReference>
<dbReference type="InterPro" id="IPR037272">
    <property type="entry name" value="SNS_sf"/>
</dbReference>
<keyword evidence="6" id="KW-0769">Symport</keyword>
<feature type="transmembrane region" description="Helical" evidence="7">
    <location>
        <begin position="281"/>
        <end position="304"/>
    </location>
</feature>
<dbReference type="GO" id="GO:0016020">
    <property type="term" value="C:membrane"/>
    <property type="evidence" value="ECO:0007669"/>
    <property type="project" value="UniProtKB-SubCell"/>
</dbReference>
<dbReference type="PROSITE" id="PS00610">
    <property type="entry name" value="NA_NEUROTRAN_SYMP_1"/>
    <property type="match status" value="1"/>
</dbReference>
<protein>
    <recommendedName>
        <fullName evidence="6">Transporter</fullName>
    </recommendedName>
</protein>
<proteinExistence type="inferred from homology"/>
<dbReference type="PANTHER" id="PTHR42948">
    <property type="entry name" value="TRANSPORTER"/>
    <property type="match status" value="1"/>
</dbReference>
<dbReference type="KEGG" id="pfaa:MM59RIKEN_28050"/>
<keyword evidence="2 6" id="KW-0813">Transport</keyword>
<keyword evidence="5 7" id="KW-0472">Membrane</keyword>
<evidence type="ECO:0000313" key="9">
    <source>
        <dbReference type="Proteomes" id="UP000679848"/>
    </source>
</evidence>
<evidence type="ECO:0000256" key="2">
    <source>
        <dbReference type="ARBA" id="ARBA00022448"/>
    </source>
</evidence>
<reference evidence="8" key="1">
    <citation type="submission" date="2020-09" db="EMBL/GenBank/DDBJ databases">
        <title>New species isolated from human feces.</title>
        <authorList>
            <person name="Kitahara M."/>
            <person name="Shigeno Y."/>
            <person name="Shime M."/>
            <person name="Matsumoto Y."/>
            <person name="Nakamura S."/>
            <person name="Motooka D."/>
            <person name="Fukuoka S."/>
            <person name="Nishikawa H."/>
            <person name="Benno Y."/>
        </authorList>
    </citation>
    <scope>NUCLEOTIDE SEQUENCE</scope>
    <source>
        <strain evidence="8">MM59</strain>
    </source>
</reference>
<comment type="subcellular location">
    <subcellularLocation>
        <location evidence="1">Membrane</location>
        <topology evidence="1">Multi-pass membrane protein</topology>
    </subcellularLocation>
</comment>